<proteinExistence type="predicted"/>
<evidence type="ECO:0000313" key="1">
    <source>
        <dbReference type="EMBL" id="GIX84157.1"/>
    </source>
</evidence>
<gene>
    <name evidence="1" type="ORF">CEXT_367071</name>
</gene>
<dbReference type="AlphaFoldDB" id="A0AAV4NH96"/>
<dbReference type="EMBL" id="BPLR01003405">
    <property type="protein sequence ID" value="GIX84157.1"/>
    <property type="molecule type" value="Genomic_DNA"/>
</dbReference>
<sequence>MACSGCIDGLLVKASFLREREKAEKLTVVIRVPAYEAEVGNSISSNSYILPLKFPVPLSPYPHSFTQQTLWKVVFAIFLSPV</sequence>
<reference evidence="1 2" key="1">
    <citation type="submission" date="2021-06" db="EMBL/GenBank/DDBJ databases">
        <title>Caerostris extrusa draft genome.</title>
        <authorList>
            <person name="Kono N."/>
            <person name="Arakawa K."/>
        </authorList>
    </citation>
    <scope>NUCLEOTIDE SEQUENCE [LARGE SCALE GENOMIC DNA]</scope>
</reference>
<accession>A0AAV4NH96</accession>
<keyword evidence="2" id="KW-1185">Reference proteome</keyword>
<comment type="caution">
    <text evidence="1">The sequence shown here is derived from an EMBL/GenBank/DDBJ whole genome shotgun (WGS) entry which is preliminary data.</text>
</comment>
<organism evidence="1 2">
    <name type="scientific">Caerostris extrusa</name>
    <name type="common">Bark spider</name>
    <name type="synonym">Caerostris bankana</name>
    <dbReference type="NCBI Taxonomy" id="172846"/>
    <lineage>
        <taxon>Eukaryota</taxon>
        <taxon>Metazoa</taxon>
        <taxon>Ecdysozoa</taxon>
        <taxon>Arthropoda</taxon>
        <taxon>Chelicerata</taxon>
        <taxon>Arachnida</taxon>
        <taxon>Araneae</taxon>
        <taxon>Araneomorphae</taxon>
        <taxon>Entelegynae</taxon>
        <taxon>Araneoidea</taxon>
        <taxon>Araneidae</taxon>
        <taxon>Caerostris</taxon>
    </lineage>
</organism>
<name>A0AAV4NH96_CAEEX</name>
<evidence type="ECO:0000313" key="2">
    <source>
        <dbReference type="Proteomes" id="UP001054945"/>
    </source>
</evidence>
<protein>
    <submittedName>
        <fullName evidence="1">Uncharacterized protein</fullName>
    </submittedName>
</protein>
<dbReference type="Proteomes" id="UP001054945">
    <property type="component" value="Unassembled WGS sequence"/>
</dbReference>